<reference evidence="2 3" key="1">
    <citation type="submission" date="2016-10" db="EMBL/GenBank/DDBJ databases">
        <title>Genome sequence of Nocardia seriolae strain EM150506, isolated from Anguila japonica.</title>
        <authorList>
            <person name="Han H.-J."/>
        </authorList>
    </citation>
    <scope>NUCLEOTIDE SEQUENCE [LARGE SCALE GENOMIC DNA]</scope>
    <source>
        <strain evidence="2 3">EM150506</strain>
    </source>
</reference>
<dbReference type="PANTHER" id="PTHR43244">
    <property type="match status" value="1"/>
</dbReference>
<dbReference type="Gene3D" id="3.20.20.30">
    <property type="entry name" value="Luciferase-like domain"/>
    <property type="match status" value="1"/>
</dbReference>
<dbReference type="GeneID" id="93376410"/>
<evidence type="ECO:0000313" key="3">
    <source>
        <dbReference type="Proteomes" id="UP000180166"/>
    </source>
</evidence>
<dbReference type="SUPFAM" id="SSF51679">
    <property type="entry name" value="Bacterial luciferase-like"/>
    <property type="match status" value="1"/>
</dbReference>
<feature type="domain" description="Luciferase-like" evidence="1">
    <location>
        <begin position="12"/>
        <end position="309"/>
    </location>
</feature>
<dbReference type="EMBL" id="CP017839">
    <property type="protein sequence ID" value="APA99944.1"/>
    <property type="molecule type" value="Genomic_DNA"/>
</dbReference>
<dbReference type="Pfam" id="PF00296">
    <property type="entry name" value="Bac_luciferase"/>
    <property type="match status" value="1"/>
</dbReference>
<gene>
    <name evidence="2" type="ORF">NS506_05908</name>
</gene>
<dbReference type="Proteomes" id="UP000180166">
    <property type="component" value="Chromosome"/>
</dbReference>
<name>A0ABC8B033_9NOCA</name>
<sequence>MKVYAALDPRLPLSAVPRVAKRLEELGFDGIHIPETIHDSFAVALLAAEHTARITVRTAITLAFVRSPTLVAYSAWDLAKFSGGRFELGLGTQIRQNIEDRYGMPWSEPVTRMGEYLAVLRELFSAFASGGSIEFEGGDYRITRMQPYFNPGPDDRTAPPILLGAVNPGMCRLAGRLADGVITHSTNSDPGYLRDVVRPALLAGAEAAGRTPPALIAATTIATGPDADAVTRERERLRRLQAFLYSTPAYRSALERLGLPKLFDRLRDLVRTQQWDRLHEVMTDDILDTLLISGDYDALPDLIHNRYHGLAAGVVMSAPAEDPDDARLKNTIEQIRAQD</sequence>
<evidence type="ECO:0000313" key="2">
    <source>
        <dbReference type="EMBL" id="APA99944.1"/>
    </source>
</evidence>
<dbReference type="PANTHER" id="PTHR43244:SF2">
    <property type="entry name" value="CONSERVED HYPOTHETICAL ALANINE AND PROLINE-RICH PROTEIN"/>
    <property type="match status" value="1"/>
</dbReference>
<dbReference type="KEGG" id="nsr:NS506_05908"/>
<dbReference type="NCBIfam" id="TIGR03617">
    <property type="entry name" value="F420_MSMEG_2256"/>
    <property type="match status" value="1"/>
</dbReference>
<evidence type="ECO:0000259" key="1">
    <source>
        <dbReference type="Pfam" id="PF00296"/>
    </source>
</evidence>
<dbReference type="InterPro" id="IPR011251">
    <property type="entry name" value="Luciferase-like_dom"/>
</dbReference>
<dbReference type="AlphaFoldDB" id="A0ABC8B033"/>
<dbReference type="InterPro" id="IPR050564">
    <property type="entry name" value="F420-G6PD/mer"/>
</dbReference>
<proteinExistence type="predicted"/>
<organism evidence="2 3">
    <name type="scientific">Nocardia seriolae</name>
    <dbReference type="NCBI Taxonomy" id="37332"/>
    <lineage>
        <taxon>Bacteria</taxon>
        <taxon>Bacillati</taxon>
        <taxon>Actinomycetota</taxon>
        <taxon>Actinomycetes</taxon>
        <taxon>Mycobacteriales</taxon>
        <taxon>Nocardiaceae</taxon>
        <taxon>Nocardia</taxon>
    </lineage>
</organism>
<dbReference type="InterPro" id="IPR019919">
    <property type="entry name" value="Lucif-like_OxRdtase_MSMEG_2256"/>
</dbReference>
<protein>
    <recommendedName>
        <fullName evidence="1">Luciferase-like domain-containing protein</fullName>
    </recommendedName>
</protein>
<dbReference type="InterPro" id="IPR036661">
    <property type="entry name" value="Luciferase-like_sf"/>
</dbReference>
<dbReference type="RefSeq" id="WP_033091680.1">
    <property type="nucleotide sequence ID" value="NZ_AP017900.1"/>
</dbReference>
<dbReference type="CDD" id="cd01097">
    <property type="entry name" value="Tetrahydromethanopterin_reductase"/>
    <property type="match status" value="1"/>
</dbReference>
<accession>A0ABC8B033</accession>